<feature type="transmembrane region" description="Helical" evidence="6">
    <location>
        <begin position="111"/>
        <end position="131"/>
    </location>
</feature>
<dbReference type="EMBL" id="AZFC01000026">
    <property type="protein sequence ID" value="KRL47664.1"/>
    <property type="molecule type" value="Genomic_DNA"/>
</dbReference>
<feature type="transmembrane region" description="Helical" evidence="6">
    <location>
        <begin position="234"/>
        <end position="256"/>
    </location>
</feature>
<evidence type="ECO:0000256" key="2">
    <source>
        <dbReference type="ARBA" id="ARBA00022475"/>
    </source>
</evidence>
<keyword evidence="3 6" id="KW-0812">Transmembrane</keyword>
<evidence type="ECO:0000256" key="3">
    <source>
        <dbReference type="ARBA" id="ARBA00022692"/>
    </source>
</evidence>
<feature type="transmembrane region" description="Helical" evidence="6">
    <location>
        <begin position="177"/>
        <end position="196"/>
    </location>
</feature>
<proteinExistence type="predicted"/>
<evidence type="ECO:0000256" key="4">
    <source>
        <dbReference type="ARBA" id="ARBA00022989"/>
    </source>
</evidence>
<dbReference type="PANTHER" id="PTHR23513">
    <property type="entry name" value="INTEGRAL MEMBRANE EFFLUX PROTEIN-RELATED"/>
    <property type="match status" value="1"/>
</dbReference>
<accession>A0A0R1QSA1</accession>
<dbReference type="PANTHER" id="PTHR23513:SF6">
    <property type="entry name" value="MAJOR FACILITATOR SUPERFAMILY ASSOCIATED DOMAIN-CONTAINING PROTEIN"/>
    <property type="match status" value="1"/>
</dbReference>
<keyword evidence="2" id="KW-1003">Cell membrane</keyword>
<dbReference type="Proteomes" id="UP000051835">
    <property type="component" value="Unassembled WGS sequence"/>
</dbReference>
<evidence type="ECO:0000256" key="6">
    <source>
        <dbReference type="SAM" id="Phobius"/>
    </source>
</evidence>
<feature type="transmembrane region" description="Helical" evidence="6">
    <location>
        <begin position="268"/>
        <end position="289"/>
    </location>
</feature>
<dbReference type="Pfam" id="PF07690">
    <property type="entry name" value="MFS_1"/>
    <property type="match status" value="1"/>
</dbReference>
<dbReference type="GO" id="GO:0005886">
    <property type="term" value="C:plasma membrane"/>
    <property type="evidence" value="ECO:0007669"/>
    <property type="project" value="UniProtKB-SubCell"/>
</dbReference>
<dbReference type="GO" id="GO:0022857">
    <property type="term" value="F:transmembrane transporter activity"/>
    <property type="evidence" value="ECO:0007669"/>
    <property type="project" value="InterPro"/>
</dbReference>
<feature type="transmembrane region" description="Helical" evidence="6">
    <location>
        <begin position="320"/>
        <end position="340"/>
    </location>
</feature>
<dbReference type="AlphaFoldDB" id="A0A0R1QSA1"/>
<feature type="transmembrane region" description="Helical" evidence="6">
    <location>
        <begin position="50"/>
        <end position="70"/>
    </location>
</feature>
<sequence>MPAIIIGNKGGGAVNNKNIILFGQFINEFGSGFSRIALIILTTDWFRNPIYVGILTFSIFVPEILLAAPIGYFVDQKSHLKWLLIQSCVAAAASVIAIFLCVYINLKSFVLLVICAVVYDVFSEFFDPIVVKLTVQLFEKDEYNKINAAISTARTSAGLFSGVLVTGLTSFMPIEYLFLFDFLSYVVVGLILLRLSEPKTATRPFMGNAGGEYKSNLWNSFGFVKQLLHDFPPLTPVLVTALLFNVLLAPNSVYFSQMSGEVFQNVKLMGVMDSFFSVGFLMGSIIYRLSYERVRIHTFLQIAIVQVPASFLLFGESQNIVATLVGLLLLGAALPFFNISSKTVLQRVIPESRLATVSNSYFSLINLTQPIGLLGIPMLINLLGIRMFSLVAGISYLGLALIILAMRKISPALD</sequence>
<dbReference type="InterPro" id="IPR011701">
    <property type="entry name" value="MFS"/>
</dbReference>
<evidence type="ECO:0000313" key="7">
    <source>
        <dbReference type="EMBL" id="KRL47664.1"/>
    </source>
</evidence>
<dbReference type="CDD" id="cd06173">
    <property type="entry name" value="MFS_MefA_like"/>
    <property type="match status" value="1"/>
</dbReference>
<gene>
    <name evidence="7" type="ORF">FD37_GL001927</name>
</gene>
<evidence type="ECO:0000256" key="5">
    <source>
        <dbReference type="ARBA" id="ARBA00023136"/>
    </source>
</evidence>
<reference evidence="7 8" key="1">
    <citation type="journal article" date="2015" name="Genome Announc.">
        <title>Expanding the biotechnology potential of lactobacilli through comparative genomics of 213 strains and associated genera.</title>
        <authorList>
            <person name="Sun Z."/>
            <person name="Harris H.M."/>
            <person name="McCann A."/>
            <person name="Guo C."/>
            <person name="Argimon S."/>
            <person name="Zhang W."/>
            <person name="Yang X."/>
            <person name="Jeffery I.B."/>
            <person name="Cooney J.C."/>
            <person name="Kagawa T.F."/>
            <person name="Liu W."/>
            <person name="Song Y."/>
            <person name="Salvetti E."/>
            <person name="Wrobel A."/>
            <person name="Rasinkangas P."/>
            <person name="Parkhill J."/>
            <person name="Rea M.C."/>
            <person name="O'Sullivan O."/>
            <person name="Ritari J."/>
            <person name="Douillard F.P."/>
            <person name="Paul Ross R."/>
            <person name="Yang R."/>
            <person name="Briner A.E."/>
            <person name="Felis G.E."/>
            <person name="de Vos W.M."/>
            <person name="Barrangou R."/>
            <person name="Klaenhammer T.R."/>
            <person name="Caufield P.W."/>
            <person name="Cui Y."/>
            <person name="Zhang H."/>
            <person name="O'Toole P.W."/>
        </authorList>
    </citation>
    <scope>NUCLEOTIDE SEQUENCE [LARGE SCALE GENOMIC DNA]</scope>
    <source>
        <strain evidence="7 8">DSM 15429</strain>
    </source>
</reference>
<comment type="caution">
    <text evidence="7">The sequence shown here is derived from an EMBL/GenBank/DDBJ whole genome shotgun (WGS) entry which is preliminary data.</text>
</comment>
<feature type="transmembrane region" description="Helical" evidence="6">
    <location>
        <begin position="296"/>
        <end position="314"/>
    </location>
</feature>
<dbReference type="InterPro" id="IPR036259">
    <property type="entry name" value="MFS_trans_sf"/>
</dbReference>
<dbReference type="PATRIC" id="fig|1423805.4.peg.1976"/>
<comment type="subcellular location">
    <subcellularLocation>
        <location evidence="1">Cell membrane</location>
        <topology evidence="1">Multi-pass membrane protein</topology>
    </subcellularLocation>
</comment>
<organism evidence="7 8">
    <name type="scientific">Levilactobacillus spicheri DSM 15429</name>
    <dbReference type="NCBI Taxonomy" id="1423805"/>
    <lineage>
        <taxon>Bacteria</taxon>
        <taxon>Bacillati</taxon>
        <taxon>Bacillota</taxon>
        <taxon>Bacilli</taxon>
        <taxon>Lactobacillales</taxon>
        <taxon>Lactobacillaceae</taxon>
        <taxon>Levilactobacillus</taxon>
    </lineage>
</organism>
<feature type="transmembrane region" description="Helical" evidence="6">
    <location>
        <begin position="82"/>
        <end position="105"/>
    </location>
</feature>
<dbReference type="SUPFAM" id="SSF103473">
    <property type="entry name" value="MFS general substrate transporter"/>
    <property type="match status" value="1"/>
</dbReference>
<keyword evidence="5 6" id="KW-0472">Membrane</keyword>
<evidence type="ECO:0000256" key="1">
    <source>
        <dbReference type="ARBA" id="ARBA00004651"/>
    </source>
</evidence>
<name>A0A0R1QSA1_9LACO</name>
<protein>
    <submittedName>
        <fullName evidence="7">Major facilitator family transporter</fullName>
    </submittedName>
</protein>
<dbReference type="Gene3D" id="1.20.1250.20">
    <property type="entry name" value="MFS general substrate transporter like domains"/>
    <property type="match status" value="1"/>
</dbReference>
<evidence type="ECO:0000313" key="8">
    <source>
        <dbReference type="Proteomes" id="UP000051835"/>
    </source>
</evidence>
<feature type="transmembrane region" description="Helical" evidence="6">
    <location>
        <begin position="386"/>
        <end position="406"/>
    </location>
</feature>
<keyword evidence="4 6" id="KW-1133">Transmembrane helix</keyword>
<feature type="transmembrane region" description="Helical" evidence="6">
    <location>
        <begin position="361"/>
        <end position="380"/>
    </location>
</feature>